<feature type="domain" description="Aminotransferase class I/classII large" evidence="13">
    <location>
        <begin position="122"/>
        <end position="484"/>
    </location>
</feature>
<organism evidence="14 15">
    <name type="scientific">Hanseniaspora opuntiae</name>
    <dbReference type="NCBI Taxonomy" id="211096"/>
    <lineage>
        <taxon>Eukaryota</taxon>
        <taxon>Fungi</taxon>
        <taxon>Dikarya</taxon>
        <taxon>Ascomycota</taxon>
        <taxon>Saccharomycotina</taxon>
        <taxon>Saccharomycetes</taxon>
        <taxon>Saccharomycodales</taxon>
        <taxon>Saccharomycodaceae</taxon>
        <taxon>Hanseniaspora</taxon>
    </lineage>
</organism>
<evidence type="ECO:0000256" key="5">
    <source>
        <dbReference type="ARBA" id="ARBA00008392"/>
    </source>
</evidence>
<dbReference type="NCBIfam" id="TIGR01821">
    <property type="entry name" value="5aminolev_synth"/>
    <property type="match status" value="1"/>
</dbReference>
<evidence type="ECO:0000256" key="3">
    <source>
        <dbReference type="ARBA" id="ARBA00004305"/>
    </source>
</evidence>
<evidence type="ECO:0000256" key="12">
    <source>
        <dbReference type="RuleBase" id="RU910713"/>
    </source>
</evidence>
<evidence type="ECO:0000313" key="14">
    <source>
        <dbReference type="EMBL" id="OEJ81382.1"/>
    </source>
</evidence>
<protein>
    <recommendedName>
        <fullName evidence="12">5-aminolevulinate synthase</fullName>
        <ecNumber evidence="12">2.3.1.37</ecNumber>
    </recommendedName>
    <alternativeName>
        <fullName evidence="12">5-aminolevulinic acid synthase</fullName>
    </alternativeName>
    <alternativeName>
        <fullName evidence="12">Delta-ALA synthase</fullName>
    </alternativeName>
    <alternativeName>
        <fullName evidence="12">Delta-aminolevulinate synthase</fullName>
    </alternativeName>
</protein>
<sequence>MDTIVKAGVKQCPFIIKNSSKLVQSKQVFTDNYVKCPVFKQVTRNFTTSCPRSQAAYSLKTEEKAKIQTHEKPQESQVFEYTNFMEDELVRKRADNSYRYFNNINRIAKDFPMAHQDNSNEKVTVWCTNDYLSLSKHPNVIKRAHEVIDMYGVGAGGTRNIAGHNQHCMYLENEIAKLHKQEGALVFSSCFVANDTVLATLGKKFPNMVYISDELNHASMITGIKNSRCVKKIFKHNDMEDLENILKTLPKNQPKMIIFESVYSMCGSVSPIREIVTLAKKYGALTFLDEVHAMGLYGPHGAGVAEHLDFEHHLKMGLKRDPEYKTVMEEIDLITGTLGKSFGAVGGYAAGSKIMIDYIRSFAPGFIFTTTLPPSVMAAAEEAINLTKKNISLRIQQQKVTNYLKLKLAKERDIPMLKNASHILPVFIGDALLAKKASDMLLKKHKIYCQAINYPTVAKGTERLRVTPTPGHTFEHCDVLVEAIDDVFTHLNIPRLADYKGVADLALFESGHGDRLWTEEMLKLTNNDLQDNVFADQREFLDSSKGY</sequence>
<dbReference type="InterPro" id="IPR001917">
    <property type="entry name" value="Aminotrans_II_pyridoxalP_BS"/>
</dbReference>
<evidence type="ECO:0000256" key="10">
    <source>
        <dbReference type="ARBA" id="ARBA00047654"/>
    </source>
</evidence>
<keyword evidence="9 12" id="KW-0012">Acyltransferase</keyword>
<comment type="subcellular location">
    <subcellularLocation>
        <location evidence="3 12">Mitochondrion matrix</location>
    </subcellularLocation>
</comment>
<dbReference type="InterPro" id="IPR015422">
    <property type="entry name" value="PyrdxlP-dep_Trfase_small"/>
</dbReference>
<dbReference type="Proteomes" id="UP000095605">
    <property type="component" value="Unassembled WGS sequence"/>
</dbReference>
<dbReference type="OrthoDB" id="10263824at2759"/>
<comment type="function">
    <text evidence="2">Catalyzes the synthesis of 5-aminolevulinate (ALA) from succinyl-CoA and glycine, the first and rate-limiting step in heme biosynthesis.</text>
</comment>
<dbReference type="InterPro" id="IPR015421">
    <property type="entry name" value="PyrdxlP-dep_Trfase_major"/>
</dbReference>
<dbReference type="FunFam" id="3.40.640.10:FF:000006">
    <property type="entry name" value="5-aminolevulinate synthase, mitochondrial"/>
    <property type="match status" value="1"/>
</dbReference>
<comment type="caution">
    <text evidence="14">The sequence shown here is derived from an EMBL/GenBank/DDBJ whole genome shotgun (WGS) entry which is preliminary data.</text>
</comment>
<dbReference type="PANTHER" id="PTHR13693">
    <property type="entry name" value="CLASS II AMINOTRANSFERASE/8-AMINO-7-OXONONANOATE SYNTHASE"/>
    <property type="match status" value="1"/>
</dbReference>
<evidence type="ECO:0000256" key="8">
    <source>
        <dbReference type="ARBA" id="ARBA00023133"/>
    </source>
</evidence>
<reference evidence="15" key="1">
    <citation type="journal article" date="2016" name="Genome Announc.">
        <title>Genome sequences of three species of Hanseniaspora isolated from spontaneous wine fermentations.</title>
        <authorList>
            <person name="Sternes P.R."/>
            <person name="Lee D."/>
            <person name="Kutyna D.R."/>
            <person name="Borneman A.R."/>
        </authorList>
    </citation>
    <scope>NUCLEOTIDE SEQUENCE [LARGE SCALE GENOMIC DNA]</scope>
    <source>
        <strain evidence="15">AWRI3578</strain>
    </source>
</reference>
<evidence type="ECO:0000259" key="13">
    <source>
        <dbReference type="Pfam" id="PF00155"/>
    </source>
</evidence>
<dbReference type="InterPro" id="IPR015424">
    <property type="entry name" value="PyrdxlP-dep_Trfase"/>
</dbReference>
<keyword evidence="12" id="KW-0496">Mitochondrion</keyword>
<comment type="pathway">
    <text evidence="4 12">Porphyrin-containing compound metabolism; protoporphyrin-IX biosynthesis; 5-aminolevulinate from glycine: step 1/1.</text>
</comment>
<dbReference type="Pfam" id="PF00155">
    <property type="entry name" value="Aminotran_1_2"/>
    <property type="match status" value="1"/>
</dbReference>
<dbReference type="EC" id="2.3.1.37" evidence="12"/>
<keyword evidence="7 11" id="KW-0663">Pyridoxal phosphate</keyword>
<name>A0A1E5R3A8_9ASCO</name>
<evidence type="ECO:0000256" key="7">
    <source>
        <dbReference type="ARBA" id="ARBA00022898"/>
    </source>
</evidence>
<dbReference type="Gene3D" id="3.40.640.10">
    <property type="entry name" value="Type I PLP-dependent aspartate aminotransferase-like (Major domain)"/>
    <property type="match status" value="1"/>
</dbReference>
<evidence type="ECO:0000256" key="4">
    <source>
        <dbReference type="ARBA" id="ARBA00005029"/>
    </source>
</evidence>
<evidence type="ECO:0000256" key="9">
    <source>
        <dbReference type="ARBA" id="ARBA00023315"/>
    </source>
</evidence>
<comment type="catalytic activity">
    <reaction evidence="10 12">
        <text>succinyl-CoA + glycine + H(+) = 5-aminolevulinate + CO2 + CoA</text>
        <dbReference type="Rhea" id="RHEA:12921"/>
        <dbReference type="ChEBI" id="CHEBI:15378"/>
        <dbReference type="ChEBI" id="CHEBI:16526"/>
        <dbReference type="ChEBI" id="CHEBI:57287"/>
        <dbReference type="ChEBI" id="CHEBI:57292"/>
        <dbReference type="ChEBI" id="CHEBI:57305"/>
        <dbReference type="ChEBI" id="CHEBI:356416"/>
        <dbReference type="EC" id="2.3.1.37"/>
    </reaction>
</comment>
<proteinExistence type="inferred from homology"/>
<dbReference type="PROSITE" id="PS00599">
    <property type="entry name" value="AA_TRANSFER_CLASS_2"/>
    <property type="match status" value="1"/>
</dbReference>
<dbReference type="InterPro" id="IPR010961">
    <property type="entry name" value="4pyrrol_synth_NH2levulA_synth"/>
</dbReference>
<evidence type="ECO:0000256" key="6">
    <source>
        <dbReference type="ARBA" id="ARBA00022679"/>
    </source>
</evidence>
<comment type="cofactor">
    <cofactor evidence="1 11">
        <name>pyridoxal 5'-phosphate</name>
        <dbReference type="ChEBI" id="CHEBI:597326"/>
    </cofactor>
</comment>
<evidence type="ECO:0000256" key="1">
    <source>
        <dbReference type="ARBA" id="ARBA00001933"/>
    </source>
</evidence>
<dbReference type="EMBL" id="LPNL01000009">
    <property type="protein sequence ID" value="OEJ81382.1"/>
    <property type="molecule type" value="Genomic_DNA"/>
</dbReference>
<dbReference type="Gene3D" id="3.90.1150.10">
    <property type="entry name" value="Aspartate Aminotransferase, domain 1"/>
    <property type="match status" value="1"/>
</dbReference>
<dbReference type="GO" id="GO:0005759">
    <property type="term" value="C:mitochondrial matrix"/>
    <property type="evidence" value="ECO:0007669"/>
    <property type="project" value="UniProtKB-SubCell"/>
</dbReference>
<dbReference type="InterPro" id="IPR050087">
    <property type="entry name" value="AON_synthase_class-II"/>
</dbReference>
<dbReference type="SUPFAM" id="SSF53383">
    <property type="entry name" value="PLP-dependent transferases"/>
    <property type="match status" value="1"/>
</dbReference>
<gene>
    <name evidence="14" type="ORF">AWRI3578_g3863</name>
</gene>
<keyword evidence="15" id="KW-1185">Reference proteome</keyword>
<dbReference type="CDD" id="cd06454">
    <property type="entry name" value="KBL_like"/>
    <property type="match status" value="1"/>
</dbReference>
<keyword evidence="6 12" id="KW-0808">Transferase</keyword>
<dbReference type="PANTHER" id="PTHR13693:SF102">
    <property type="entry name" value="2-AMINO-3-KETOBUTYRATE COENZYME A LIGASE, MITOCHONDRIAL"/>
    <property type="match status" value="1"/>
</dbReference>
<dbReference type="InterPro" id="IPR004839">
    <property type="entry name" value="Aminotransferase_I/II_large"/>
</dbReference>
<accession>A0A1E5R3A8</accession>
<evidence type="ECO:0000256" key="2">
    <source>
        <dbReference type="ARBA" id="ARBA00003076"/>
    </source>
</evidence>
<keyword evidence="8 12" id="KW-0350">Heme biosynthesis</keyword>
<evidence type="ECO:0000313" key="15">
    <source>
        <dbReference type="Proteomes" id="UP000095605"/>
    </source>
</evidence>
<dbReference type="GO" id="GO:0003870">
    <property type="term" value="F:5-aminolevulinate synthase activity"/>
    <property type="evidence" value="ECO:0007669"/>
    <property type="project" value="UniProtKB-EC"/>
</dbReference>
<comment type="similarity">
    <text evidence="5 11">Belongs to the class-II pyridoxal-phosphate-dependent aminotransferase family.</text>
</comment>
<dbReference type="GO" id="GO:0030170">
    <property type="term" value="F:pyridoxal phosphate binding"/>
    <property type="evidence" value="ECO:0007669"/>
    <property type="project" value="UniProtKB-UniRule"/>
</dbReference>
<evidence type="ECO:0000256" key="11">
    <source>
        <dbReference type="RuleBase" id="RU003693"/>
    </source>
</evidence>
<dbReference type="GO" id="GO:0006782">
    <property type="term" value="P:protoporphyrinogen IX biosynthetic process"/>
    <property type="evidence" value="ECO:0007669"/>
    <property type="project" value="UniProtKB-UniRule"/>
</dbReference>
<dbReference type="AlphaFoldDB" id="A0A1E5R3A8"/>
<dbReference type="UniPathway" id="UPA00251">
    <property type="reaction ID" value="UER00375"/>
</dbReference>